<dbReference type="PANTHER" id="PTHR11003">
    <property type="entry name" value="POTASSIUM CHANNEL, SUBFAMILY K"/>
    <property type="match status" value="1"/>
</dbReference>
<dbReference type="KEGG" id="caua:113093187"/>
<dbReference type="Gene3D" id="1.10.287.70">
    <property type="match status" value="1"/>
</dbReference>
<dbReference type="PRINTS" id="PR01095">
    <property type="entry name" value="TASKCHANNEL"/>
</dbReference>
<keyword evidence="5 12" id="KW-0812">Transmembrane</keyword>
<feature type="domain" description="Potassium channel" evidence="14">
    <location>
        <begin position="101"/>
        <end position="161"/>
    </location>
</feature>
<keyword evidence="9 12" id="KW-0406">Ion transport</keyword>
<dbReference type="InterPro" id="IPR003280">
    <property type="entry name" value="2pore_dom_K_chnl"/>
</dbReference>
<dbReference type="GeneID" id="113093187"/>
<evidence type="ECO:0000256" key="1">
    <source>
        <dbReference type="ARBA" id="ARBA00004141"/>
    </source>
</evidence>
<reference evidence="16" key="1">
    <citation type="submission" date="2025-08" db="UniProtKB">
        <authorList>
            <consortium name="RefSeq"/>
        </authorList>
    </citation>
    <scope>IDENTIFICATION</scope>
    <source>
        <strain evidence="16">Wakin</strain>
        <tissue evidence="16">Muscle</tissue>
    </source>
</reference>
<dbReference type="GO" id="GO:0005886">
    <property type="term" value="C:plasma membrane"/>
    <property type="evidence" value="ECO:0007669"/>
    <property type="project" value="TreeGrafter"/>
</dbReference>
<evidence type="ECO:0000256" key="8">
    <source>
        <dbReference type="ARBA" id="ARBA00022989"/>
    </source>
</evidence>
<dbReference type="PRINTS" id="PR01333">
    <property type="entry name" value="2POREKCHANEL"/>
</dbReference>
<evidence type="ECO:0000256" key="2">
    <source>
        <dbReference type="ARBA" id="ARBA00006666"/>
    </source>
</evidence>
<comment type="subcellular location">
    <subcellularLocation>
        <location evidence="1">Membrane</location>
        <topology evidence="1">Multi-pass membrane protein</topology>
    </subcellularLocation>
</comment>
<organism evidence="15 16">
    <name type="scientific">Carassius auratus</name>
    <name type="common">Goldfish</name>
    <dbReference type="NCBI Taxonomy" id="7957"/>
    <lineage>
        <taxon>Eukaryota</taxon>
        <taxon>Metazoa</taxon>
        <taxon>Chordata</taxon>
        <taxon>Craniata</taxon>
        <taxon>Vertebrata</taxon>
        <taxon>Euteleostomi</taxon>
        <taxon>Actinopterygii</taxon>
        <taxon>Neopterygii</taxon>
        <taxon>Teleostei</taxon>
        <taxon>Ostariophysi</taxon>
        <taxon>Cypriniformes</taxon>
        <taxon>Cyprinidae</taxon>
        <taxon>Cyprininae</taxon>
        <taxon>Carassius</taxon>
    </lineage>
</organism>
<evidence type="ECO:0000256" key="12">
    <source>
        <dbReference type="RuleBase" id="RU003857"/>
    </source>
</evidence>
<dbReference type="PANTHER" id="PTHR11003:SF346">
    <property type="entry name" value="POTASSIUM CHANNEL SUBFAMILY K MEMBER 18"/>
    <property type="match status" value="1"/>
</dbReference>
<dbReference type="RefSeq" id="XP_026114834.1">
    <property type="nucleotide sequence ID" value="XM_026259049.1"/>
</dbReference>
<evidence type="ECO:0000313" key="15">
    <source>
        <dbReference type="Proteomes" id="UP000515129"/>
    </source>
</evidence>
<evidence type="ECO:0000259" key="14">
    <source>
        <dbReference type="Pfam" id="PF07885"/>
    </source>
</evidence>
<dbReference type="Pfam" id="PF07885">
    <property type="entry name" value="Ion_trans_2"/>
    <property type="match status" value="2"/>
</dbReference>
<name>A0A6P6P293_CARAU</name>
<keyword evidence="4" id="KW-0633">Potassium transport</keyword>
<feature type="domain" description="Potassium channel" evidence="14">
    <location>
        <begin position="300"/>
        <end position="373"/>
    </location>
</feature>
<evidence type="ECO:0000256" key="9">
    <source>
        <dbReference type="ARBA" id="ARBA00023065"/>
    </source>
</evidence>
<keyword evidence="8 13" id="KW-1133">Transmembrane helix</keyword>
<sequence length="402" mass="46362">MSVKEVEEERKSDPKRRCARLFWRLFSHVFLILSLILYAVLGAQIFQKIEGKNTHNNESEREIRAVARNVMETVQNHRDASSQEALLIQIENILTDFRNETEKNQNWSFYSSLFFSCTVFTTIGYGRMYPVTDEGKVACIVYAMVGIPLMLLVISDVGDVLAVLLSKAYTHLSLFFRQWILHRSCIHRLEKASPPKQFQGADTNDTYMFTQDVVVNKTKNIQQVIKTQSSLRHTSVKISNNKEIFDRMIIKENFKLKGSLTKSCSCPDLDRIPRPKTKSKLFVGIGQEMDHFKVPLLVILLVVFAYMVFCSQILKFWEKQMGHFDAFYFTFITLTTIGFGDIVPEHPKYFMLTFLFIIMGMAIMSMAFKLGQSRIVSFYRRCIKCVSMGKVGIDEDLVLDSS</sequence>
<gene>
    <name evidence="16" type="primary">LOC113093187</name>
</gene>
<dbReference type="InterPro" id="IPR013099">
    <property type="entry name" value="K_chnl_dom"/>
</dbReference>
<evidence type="ECO:0000256" key="6">
    <source>
        <dbReference type="ARBA" id="ARBA00022826"/>
    </source>
</evidence>
<feature type="transmembrane region" description="Helical" evidence="13">
    <location>
        <begin position="349"/>
        <end position="371"/>
    </location>
</feature>
<proteinExistence type="inferred from homology"/>
<feature type="transmembrane region" description="Helical" evidence="13">
    <location>
        <begin position="326"/>
        <end position="343"/>
    </location>
</feature>
<dbReference type="Proteomes" id="UP000515129">
    <property type="component" value="Unplaced"/>
</dbReference>
<feature type="transmembrane region" description="Helical" evidence="13">
    <location>
        <begin position="107"/>
        <end position="125"/>
    </location>
</feature>
<dbReference type="GO" id="GO:0015271">
    <property type="term" value="F:outward rectifier potassium channel activity"/>
    <property type="evidence" value="ECO:0007669"/>
    <property type="project" value="TreeGrafter"/>
</dbReference>
<feature type="transmembrane region" description="Helical" evidence="13">
    <location>
        <begin position="21"/>
        <end position="46"/>
    </location>
</feature>
<dbReference type="GO" id="GO:0030322">
    <property type="term" value="P:stabilization of membrane potential"/>
    <property type="evidence" value="ECO:0007669"/>
    <property type="project" value="TreeGrafter"/>
</dbReference>
<keyword evidence="6" id="KW-0631">Potassium channel</keyword>
<evidence type="ECO:0000256" key="13">
    <source>
        <dbReference type="SAM" id="Phobius"/>
    </source>
</evidence>
<evidence type="ECO:0000256" key="3">
    <source>
        <dbReference type="ARBA" id="ARBA00022448"/>
    </source>
</evidence>
<evidence type="ECO:0000256" key="4">
    <source>
        <dbReference type="ARBA" id="ARBA00022538"/>
    </source>
</evidence>
<feature type="transmembrane region" description="Helical" evidence="13">
    <location>
        <begin position="137"/>
        <end position="155"/>
    </location>
</feature>
<keyword evidence="11 12" id="KW-0407">Ion channel</keyword>
<dbReference type="GO" id="GO:0022841">
    <property type="term" value="F:potassium ion leak channel activity"/>
    <property type="evidence" value="ECO:0007669"/>
    <property type="project" value="TreeGrafter"/>
</dbReference>
<feature type="transmembrane region" description="Helical" evidence="13">
    <location>
        <begin position="294"/>
        <end position="314"/>
    </location>
</feature>
<evidence type="ECO:0000256" key="5">
    <source>
        <dbReference type="ARBA" id="ARBA00022692"/>
    </source>
</evidence>
<evidence type="ECO:0000256" key="10">
    <source>
        <dbReference type="ARBA" id="ARBA00023136"/>
    </source>
</evidence>
<dbReference type="OrthoDB" id="297496at2759"/>
<dbReference type="SUPFAM" id="SSF81324">
    <property type="entry name" value="Voltage-gated potassium channels"/>
    <property type="match status" value="2"/>
</dbReference>
<evidence type="ECO:0000313" key="16">
    <source>
        <dbReference type="RefSeq" id="XP_026114834.1"/>
    </source>
</evidence>
<keyword evidence="10 13" id="KW-0472">Membrane</keyword>
<dbReference type="AlphaFoldDB" id="A0A6P6P293"/>
<keyword evidence="7" id="KW-0630">Potassium</keyword>
<protein>
    <submittedName>
        <fullName evidence="16">Potassium channel subfamily K member 18-like</fullName>
    </submittedName>
</protein>
<keyword evidence="15" id="KW-1185">Reference proteome</keyword>
<evidence type="ECO:0000256" key="7">
    <source>
        <dbReference type="ARBA" id="ARBA00022958"/>
    </source>
</evidence>
<comment type="similarity">
    <text evidence="2 12">Belongs to the two pore domain potassium channel (TC 1.A.1.8) family.</text>
</comment>
<keyword evidence="3 12" id="KW-0813">Transport</keyword>
<dbReference type="InterPro" id="IPR003092">
    <property type="entry name" value="2pore_dom_K_chnl_TASK"/>
</dbReference>
<accession>A0A6P6P293</accession>
<evidence type="ECO:0000256" key="11">
    <source>
        <dbReference type="ARBA" id="ARBA00023303"/>
    </source>
</evidence>